<evidence type="ECO:0000313" key="4">
    <source>
        <dbReference type="Proteomes" id="UP001642409"/>
    </source>
</evidence>
<dbReference type="EMBL" id="CAXDID020000185">
    <property type="protein sequence ID" value="CAL6050750.1"/>
    <property type="molecule type" value="Genomic_DNA"/>
</dbReference>
<dbReference type="AlphaFoldDB" id="A0AA86R4H4"/>
<reference evidence="2" key="1">
    <citation type="submission" date="2023-06" db="EMBL/GenBank/DDBJ databases">
        <authorList>
            <person name="Kurt Z."/>
        </authorList>
    </citation>
    <scope>NUCLEOTIDE SEQUENCE</scope>
</reference>
<evidence type="ECO:0000256" key="1">
    <source>
        <dbReference type="SAM" id="Phobius"/>
    </source>
</evidence>
<keyword evidence="1" id="KW-0472">Membrane</keyword>
<dbReference type="Proteomes" id="UP001642409">
    <property type="component" value="Unassembled WGS sequence"/>
</dbReference>
<feature type="transmembrane region" description="Helical" evidence="1">
    <location>
        <begin position="38"/>
        <end position="60"/>
    </location>
</feature>
<protein>
    <submittedName>
        <fullName evidence="3">Hypothetical_protein</fullName>
    </submittedName>
</protein>
<gene>
    <name evidence="3" type="ORF">HINF_LOCUS44040</name>
    <name evidence="2" type="ORF">HINF_LOCUS56862</name>
</gene>
<accession>A0AA86R4H4</accession>
<keyword evidence="1" id="KW-1133">Transmembrane helix</keyword>
<dbReference type="EMBL" id="CATOUU010001054">
    <property type="protein sequence ID" value="CAI9969217.1"/>
    <property type="molecule type" value="Genomic_DNA"/>
</dbReference>
<keyword evidence="1" id="KW-0812">Transmembrane</keyword>
<evidence type="ECO:0000313" key="2">
    <source>
        <dbReference type="EMBL" id="CAI9969217.1"/>
    </source>
</evidence>
<proteinExistence type="predicted"/>
<evidence type="ECO:0000313" key="3">
    <source>
        <dbReference type="EMBL" id="CAL6050750.1"/>
    </source>
</evidence>
<reference evidence="3 4" key="2">
    <citation type="submission" date="2024-07" db="EMBL/GenBank/DDBJ databases">
        <authorList>
            <person name="Akdeniz Z."/>
        </authorList>
    </citation>
    <scope>NUCLEOTIDE SEQUENCE [LARGE SCALE GENOMIC DNA]</scope>
</reference>
<name>A0AA86R4H4_9EUKA</name>
<sequence>MGDEICNQQESLCQSRCDKRYCIDHSTTFCCSDYSPNWIYWAWGIAVCVFVIYIISYVLWKTCQERKLNSYQKLSCESTRIPIDRLQQAQTVVQRPALIEENTPNNLI</sequence>
<keyword evidence="4" id="KW-1185">Reference proteome</keyword>
<comment type="caution">
    <text evidence="2">The sequence shown here is derived from an EMBL/GenBank/DDBJ whole genome shotgun (WGS) entry which is preliminary data.</text>
</comment>
<organism evidence="2">
    <name type="scientific">Hexamita inflata</name>
    <dbReference type="NCBI Taxonomy" id="28002"/>
    <lineage>
        <taxon>Eukaryota</taxon>
        <taxon>Metamonada</taxon>
        <taxon>Diplomonadida</taxon>
        <taxon>Hexamitidae</taxon>
        <taxon>Hexamitinae</taxon>
        <taxon>Hexamita</taxon>
    </lineage>
</organism>